<comment type="caution">
    <text evidence="2">The sequence shown here is derived from an EMBL/GenBank/DDBJ whole genome shotgun (WGS) entry which is preliminary data.</text>
</comment>
<dbReference type="InterPro" id="IPR001258">
    <property type="entry name" value="NHL_repeat"/>
</dbReference>
<feature type="non-terminal residue" evidence="2">
    <location>
        <position position="118"/>
    </location>
</feature>
<sequence>YFKATNHGETIVDDILCYELAIDNEGSLYISDQVYNSIVKWPVGGNEQGPAKNQLIAPQSVVVDDSGTVYVLDYGNDRVTRWSEGSTSGNSILSRPGWGDDTCYISRSTDLIFDRHGN</sequence>
<dbReference type="InterPro" id="IPR011042">
    <property type="entry name" value="6-blade_b-propeller_TolB-like"/>
</dbReference>
<evidence type="ECO:0000313" key="3">
    <source>
        <dbReference type="Proteomes" id="UP000663823"/>
    </source>
</evidence>
<dbReference type="SUPFAM" id="SSF101898">
    <property type="entry name" value="NHL repeat"/>
    <property type="match status" value="1"/>
</dbReference>
<dbReference type="EMBL" id="CAJOAX010045761">
    <property type="protein sequence ID" value="CAF4296913.1"/>
    <property type="molecule type" value="Genomic_DNA"/>
</dbReference>
<keyword evidence="1" id="KW-0677">Repeat</keyword>
<organism evidence="2 3">
    <name type="scientific">Rotaria sordida</name>
    <dbReference type="NCBI Taxonomy" id="392033"/>
    <lineage>
        <taxon>Eukaryota</taxon>
        <taxon>Metazoa</taxon>
        <taxon>Spiralia</taxon>
        <taxon>Gnathifera</taxon>
        <taxon>Rotifera</taxon>
        <taxon>Eurotatoria</taxon>
        <taxon>Bdelloidea</taxon>
        <taxon>Philodinida</taxon>
        <taxon>Philodinidae</taxon>
        <taxon>Rotaria</taxon>
    </lineage>
</organism>
<accession>A0A820HPR4</accession>
<dbReference type="Gene3D" id="2.120.10.30">
    <property type="entry name" value="TolB, C-terminal domain"/>
    <property type="match status" value="1"/>
</dbReference>
<protein>
    <submittedName>
        <fullName evidence="2">Uncharacterized protein</fullName>
    </submittedName>
</protein>
<evidence type="ECO:0000256" key="1">
    <source>
        <dbReference type="ARBA" id="ARBA00022737"/>
    </source>
</evidence>
<feature type="non-terminal residue" evidence="2">
    <location>
        <position position="1"/>
    </location>
</feature>
<name>A0A820HPR4_9BILA</name>
<dbReference type="Proteomes" id="UP000663823">
    <property type="component" value="Unassembled WGS sequence"/>
</dbReference>
<evidence type="ECO:0000313" key="2">
    <source>
        <dbReference type="EMBL" id="CAF4296913.1"/>
    </source>
</evidence>
<dbReference type="AlphaFoldDB" id="A0A820HPR4"/>
<gene>
    <name evidence="2" type="ORF">OTI717_LOCUS41923</name>
</gene>
<proteinExistence type="predicted"/>
<dbReference type="Pfam" id="PF01436">
    <property type="entry name" value="NHL"/>
    <property type="match status" value="1"/>
</dbReference>
<reference evidence="2" key="1">
    <citation type="submission" date="2021-02" db="EMBL/GenBank/DDBJ databases">
        <authorList>
            <person name="Nowell W R."/>
        </authorList>
    </citation>
    <scope>NUCLEOTIDE SEQUENCE</scope>
</reference>